<dbReference type="RefSeq" id="WP_166282133.1">
    <property type="nucleotide sequence ID" value="NZ_JAANNP010000007.1"/>
</dbReference>
<feature type="domain" description="Calcineurin-like phosphoesterase" evidence="5">
    <location>
        <begin position="250"/>
        <end position="421"/>
    </location>
</feature>
<keyword evidence="4" id="KW-0472">Membrane</keyword>
<dbReference type="InterPro" id="IPR051158">
    <property type="entry name" value="Metallophosphoesterase_sf"/>
</dbReference>
<dbReference type="PANTHER" id="PTHR31302">
    <property type="entry name" value="TRANSMEMBRANE PROTEIN WITH METALLOPHOSPHOESTERASE DOMAIN-RELATED"/>
    <property type="match status" value="1"/>
</dbReference>
<dbReference type="EMBL" id="JAANNP010000007">
    <property type="protein sequence ID" value="NHC14522.1"/>
    <property type="molecule type" value="Genomic_DNA"/>
</dbReference>
<evidence type="ECO:0000313" key="6">
    <source>
        <dbReference type="EMBL" id="NHC14522.1"/>
    </source>
</evidence>
<evidence type="ECO:0000256" key="1">
    <source>
        <dbReference type="ARBA" id="ARBA00022723"/>
    </source>
</evidence>
<keyword evidence="4" id="KW-1133">Transmembrane helix</keyword>
<dbReference type="PANTHER" id="PTHR31302:SF31">
    <property type="entry name" value="PHOSPHODIESTERASE YAEI"/>
    <property type="match status" value="1"/>
</dbReference>
<evidence type="ECO:0000256" key="2">
    <source>
        <dbReference type="ARBA" id="ARBA00022801"/>
    </source>
</evidence>
<keyword evidence="7" id="KW-1185">Reference proteome</keyword>
<keyword evidence="4" id="KW-0812">Transmembrane</keyword>
<feature type="transmembrane region" description="Helical" evidence="4">
    <location>
        <begin position="31"/>
        <end position="52"/>
    </location>
</feature>
<feature type="region of interest" description="Disordered" evidence="3">
    <location>
        <begin position="349"/>
        <end position="368"/>
    </location>
</feature>
<dbReference type="SUPFAM" id="SSF56300">
    <property type="entry name" value="Metallo-dependent phosphatases"/>
    <property type="match status" value="1"/>
</dbReference>
<reference evidence="6 7" key="1">
    <citation type="submission" date="2020-03" db="EMBL/GenBank/DDBJ databases">
        <title>Two novel Motilibacter sp.</title>
        <authorList>
            <person name="Liu S."/>
        </authorList>
    </citation>
    <scope>NUCLEOTIDE SEQUENCE [LARGE SCALE GENOMIC DNA]</scope>
    <source>
        <strain evidence="6 7">E257</strain>
    </source>
</reference>
<evidence type="ECO:0000259" key="5">
    <source>
        <dbReference type="Pfam" id="PF00149"/>
    </source>
</evidence>
<evidence type="ECO:0000256" key="4">
    <source>
        <dbReference type="SAM" id="Phobius"/>
    </source>
</evidence>
<feature type="transmembrane region" description="Helical" evidence="4">
    <location>
        <begin position="133"/>
        <end position="157"/>
    </location>
</feature>
<sequence length="521" mass="54447">MISEQPTSEQPRPVPRSRPLRWAGAVLRSRAARWAGVVLVALAGGWLGLAVAGHVDAPVGPAETRMAVAWNDHGDVDVRIPPLGSIELDTHDGPLAVDVDVQRLDADAARAIVDDPTKLDALPEQATADVRSALLRLVAVTCAAATVGAGLLGLLVYRRRRRALACAGLALVVMAGSLGTAALTLRSDAIREPKYSGLLASAPGVVGSAEDIVGDFGRYSQQLGKLVGNVSKLYATTSTLPVLSDDSDDLRILVVSDIHLNPSAWNVIRSTVEQFSVDLIIDAGDLSDHGSKLENAFARPIGNLGVPYIFVKGNHDSETTAAAVERQHNTKVLTGEPFEVAGLRLLGAGDPRFTPDKETRDDSVGKGELTAEDPVVALGDQLAATARAAVPPIDIAVVHDPETARRLDGAVPLVIAGHVHKRSTEVMEQGTRLFVEGSTGGAGLRGLEGEEPTPIELSVLYVDEETRRLTAWDDISLGGLGLASATVERHVAEEAQPADAGRGSGAGRGSPAPAGSAEPPR</sequence>
<accession>A0ABX0GY70</accession>
<dbReference type="Gene3D" id="3.60.21.10">
    <property type="match status" value="1"/>
</dbReference>
<evidence type="ECO:0000313" key="7">
    <source>
        <dbReference type="Proteomes" id="UP000800981"/>
    </source>
</evidence>
<keyword evidence="2" id="KW-0378">Hydrolase</keyword>
<keyword evidence="1" id="KW-0479">Metal-binding</keyword>
<dbReference type="InterPro" id="IPR004843">
    <property type="entry name" value="Calcineurin-like_PHP"/>
</dbReference>
<dbReference type="Proteomes" id="UP000800981">
    <property type="component" value="Unassembled WGS sequence"/>
</dbReference>
<dbReference type="Pfam" id="PF00149">
    <property type="entry name" value="Metallophos"/>
    <property type="match status" value="1"/>
</dbReference>
<gene>
    <name evidence="6" type="ORF">G9H71_12115</name>
</gene>
<organism evidence="6 7">
    <name type="scientific">Motilibacter deserti</name>
    <dbReference type="NCBI Taxonomy" id="2714956"/>
    <lineage>
        <taxon>Bacteria</taxon>
        <taxon>Bacillati</taxon>
        <taxon>Actinomycetota</taxon>
        <taxon>Actinomycetes</taxon>
        <taxon>Motilibacterales</taxon>
        <taxon>Motilibacteraceae</taxon>
        <taxon>Motilibacter</taxon>
    </lineage>
</organism>
<evidence type="ECO:0000256" key="3">
    <source>
        <dbReference type="SAM" id="MobiDB-lite"/>
    </source>
</evidence>
<protein>
    <submittedName>
        <fullName evidence="6">Metallophosphoesterase</fullName>
    </submittedName>
</protein>
<feature type="compositionally biased region" description="Low complexity" evidence="3">
    <location>
        <begin position="509"/>
        <end position="521"/>
    </location>
</feature>
<feature type="transmembrane region" description="Helical" evidence="4">
    <location>
        <begin position="164"/>
        <end position="185"/>
    </location>
</feature>
<dbReference type="InterPro" id="IPR029052">
    <property type="entry name" value="Metallo-depent_PP-like"/>
</dbReference>
<feature type="region of interest" description="Disordered" evidence="3">
    <location>
        <begin position="488"/>
        <end position="521"/>
    </location>
</feature>
<comment type="caution">
    <text evidence="6">The sequence shown here is derived from an EMBL/GenBank/DDBJ whole genome shotgun (WGS) entry which is preliminary data.</text>
</comment>
<feature type="compositionally biased region" description="Basic and acidic residues" evidence="3">
    <location>
        <begin position="353"/>
        <end position="365"/>
    </location>
</feature>
<proteinExistence type="predicted"/>
<name>A0ABX0GY70_9ACTN</name>